<reference evidence="3 4" key="1">
    <citation type="journal article" date="2017" name="Front. Microbiol.">
        <title>Phaeobacter piscinae sp. nov., a species of the Roseobacter group and potential aquaculture probiont.</title>
        <authorList>
            <person name="Sonnenschein E.C."/>
            <person name="Phippen C.B.W."/>
            <person name="Nielsen K.F."/>
            <person name="Mateiu R.V."/>
            <person name="Melchiorsen J."/>
            <person name="Gram L."/>
            <person name="Overmann J."/>
            <person name="Freese H.M."/>
        </authorList>
    </citation>
    <scope>NUCLEOTIDE SEQUENCE [LARGE SCALE GENOMIC DNA]</scope>
    <source>
        <strain evidence="3 4">P88</strain>
    </source>
</reference>
<organism evidence="3 4">
    <name type="scientific">Phaeobacter inhibens</name>
    <dbReference type="NCBI Taxonomy" id="221822"/>
    <lineage>
        <taxon>Bacteria</taxon>
        <taxon>Pseudomonadati</taxon>
        <taxon>Pseudomonadota</taxon>
        <taxon>Alphaproteobacteria</taxon>
        <taxon>Rhodobacterales</taxon>
        <taxon>Roseobacteraceae</taxon>
        <taxon>Phaeobacter</taxon>
    </lineage>
</organism>
<dbReference type="RefSeq" id="WP_102859424.1">
    <property type="nucleotide sequence ID" value="NZ_CP010599.1"/>
</dbReference>
<dbReference type="Pfam" id="PF03992">
    <property type="entry name" value="ABM"/>
    <property type="match status" value="1"/>
</dbReference>
<feature type="domain" description="ABM" evidence="1">
    <location>
        <begin position="10"/>
        <end position="65"/>
    </location>
</feature>
<reference evidence="4 5" key="2">
    <citation type="journal article" date="2017" name="Genome Biol. Evol.">
        <title>Trajectories and Drivers of Genome Evolution in Surface-Associated Marine Phaeobacter.</title>
        <authorList>
            <person name="Freese H.M."/>
            <person name="Sikorski J."/>
            <person name="Bunk B."/>
            <person name="Scheuner C."/>
            <person name="Meier-Kolthoff J.P."/>
            <person name="Sproer C."/>
            <person name="Gram L."/>
            <person name="Overmann J."/>
        </authorList>
    </citation>
    <scope>NUCLEOTIDE SEQUENCE [LARGE SCALE GENOMIC DNA]</scope>
    <source>
        <strain evidence="2 5">P66</strain>
        <strain evidence="3 4">P88</strain>
    </source>
</reference>
<dbReference type="Proteomes" id="UP000236536">
    <property type="component" value="Chromosome"/>
</dbReference>
<accession>A0A2I7GDB4</accession>
<dbReference type="SUPFAM" id="SSF54909">
    <property type="entry name" value="Dimeric alpha+beta barrel"/>
    <property type="match status" value="1"/>
</dbReference>
<evidence type="ECO:0000313" key="5">
    <source>
        <dbReference type="Proteomes" id="UP000236536"/>
    </source>
</evidence>
<protein>
    <recommendedName>
        <fullName evidence="1">ABM domain-containing protein</fullName>
    </recommendedName>
</protein>
<name>A0A2I7GDB4_9RHOB</name>
<gene>
    <name evidence="2" type="ORF">PhaeoP66_03423</name>
    <name evidence="3" type="ORF">PhaeoP88_03373</name>
</gene>
<evidence type="ECO:0000313" key="4">
    <source>
        <dbReference type="Proteomes" id="UP000236447"/>
    </source>
</evidence>
<dbReference type="InterPro" id="IPR007138">
    <property type="entry name" value="ABM_dom"/>
</dbReference>
<evidence type="ECO:0000259" key="1">
    <source>
        <dbReference type="Pfam" id="PF03992"/>
    </source>
</evidence>
<evidence type="ECO:0000313" key="2">
    <source>
        <dbReference type="EMBL" id="AUQ96158.1"/>
    </source>
</evidence>
<proteinExistence type="predicted"/>
<dbReference type="AlphaFoldDB" id="A0A2I7GDB4"/>
<dbReference type="InterPro" id="IPR011008">
    <property type="entry name" value="Dimeric_a/b-barrel"/>
</dbReference>
<dbReference type="Proteomes" id="UP000236447">
    <property type="component" value="Chromosome"/>
</dbReference>
<reference evidence="2 5" key="3">
    <citation type="journal article" date="2017" name="Int. J. Syst. Evol. Microbiol.">
        <title>Adaptation of Surface-Associated Bacteria to the Open Ocean: A Genomically Distinct Subpopulation of Phaeobacter gallaeciensis Colonizes Pacific Mesozooplankton.</title>
        <authorList>
            <person name="Freese H.M."/>
            <person name="Methner A."/>
            <person name="Overmann J."/>
        </authorList>
    </citation>
    <scope>NUCLEOTIDE SEQUENCE [LARGE SCALE GENOMIC DNA]</scope>
    <source>
        <strain evidence="2 5">P66</strain>
    </source>
</reference>
<keyword evidence="5" id="KW-1185">Reference proteome</keyword>
<dbReference type="EMBL" id="CP010725">
    <property type="protein sequence ID" value="AUR00694.1"/>
    <property type="molecule type" value="Genomic_DNA"/>
</dbReference>
<dbReference type="EMBL" id="CP010705">
    <property type="protein sequence ID" value="AUQ96158.1"/>
    <property type="molecule type" value="Genomic_DNA"/>
</dbReference>
<sequence>MMSPQEARLIIEIRRYRLYPGKRETFIQFFEQVNRPELRDAGMLVFGPLRDLEDPDVVHWMRAFATLSDRERIKDGFYDGPVWLKEVEPHVMPLIAHFEASVVETTEGFETFSGSASLL</sequence>
<evidence type="ECO:0000313" key="3">
    <source>
        <dbReference type="EMBL" id="AUR00694.1"/>
    </source>
</evidence>
<dbReference type="Gene3D" id="3.30.70.100">
    <property type="match status" value="1"/>
</dbReference>